<reference evidence="1" key="1">
    <citation type="submission" date="2019-08" db="EMBL/GenBank/DDBJ databases">
        <authorList>
            <person name="Kucharzyk K."/>
            <person name="Murdoch R.W."/>
            <person name="Higgins S."/>
            <person name="Loffler F."/>
        </authorList>
    </citation>
    <scope>NUCLEOTIDE SEQUENCE</scope>
</reference>
<proteinExistence type="predicted"/>
<comment type="caution">
    <text evidence="1">The sequence shown here is derived from an EMBL/GenBank/DDBJ whole genome shotgun (WGS) entry which is preliminary data.</text>
</comment>
<organism evidence="1">
    <name type="scientific">bioreactor metagenome</name>
    <dbReference type="NCBI Taxonomy" id="1076179"/>
    <lineage>
        <taxon>unclassified sequences</taxon>
        <taxon>metagenomes</taxon>
        <taxon>ecological metagenomes</taxon>
    </lineage>
</organism>
<accession>A0A645HRL8</accession>
<dbReference type="EMBL" id="VSSQ01093005">
    <property type="protein sequence ID" value="MPN38023.1"/>
    <property type="molecule type" value="Genomic_DNA"/>
</dbReference>
<protein>
    <submittedName>
        <fullName evidence="1">Uncharacterized protein</fullName>
    </submittedName>
</protein>
<gene>
    <name evidence="1" type="ORF">SDC9_185546</name>
</gene>
<evidence type="ECO:0000313" key="1">
    <source>
        <dbReference type="EMBL" id="MPN38023.1"/>
    </source>
</evidence>
<dbReference type="AlphaFoldDB" id="A0A645HRL8"/>
<name>A0A645HRL8_9ZZZZ</name>
<sequence>MFIIALSNSLLSISVTVEKAIGYTFAPRDSNFSESLLVKPCVPVTPIFILSSGLDIVFEKSKAHTSPTTIMAGDFTALFFAFSAKVFSVALIVS</sequence>